<dbReference type="Pfam" id="PF14492">
    <property type="entry name" value="EFG_III"/>
    <property type="match status" value="1"/>
</dbReference>
<evidence type="ECO:0000256" key="5">
    <source>
        <dbReference type="ARBA" id="ARBA00023134"/>
    </source>
</evidence>
<dbReference type="CDD" id="cd01680">
    <property type="entry name" value="EFG_like_IV"/>
    <property type="match status" value="1"/>
</dbReference>
<dbReference type="InterPro" id="IPR031157">
    <property type="entry name" value="G_TR_CS"/>
</dbReference>
<dbReference type="InterPro" id="IPR005225">
    <property type="entry name" value="Small_GTP-bd"/>
</dbReference>
<comment type="function">
    <text evidence="6">Catalyzes the GTP-dependent ribosomal translocation step during translation elongation. During this step, the ribosome changes from the pre-translocational (PRE) to the post-translocational (POST) state as the newly formed A-site-bound peptidyl-tRNA and P-site-bound deacylated tRNA move to the P and E sites, respectively. Catalyzes the coordinated movement of the two tRNA molecules, the mRNA and conformational changes in the ribosome.</text>
</comment>
<gene>
    <name evidence="9" type="primary">fusA_2</name>
    <name evidence="9" type="ORF">NNJEOMEG_02423</name>
</gene>
<dbReference type="SUPFAM" id="SSF50447">
    <property type="entry name" value="Translation proteins"/>
    <property type="match status" value="1"/>
</dbReference>
<dbReference type="GO" id="GO:0003746">
    <property type="term" value="F:translation elongation factor activity"/>
    <property type="evidence" value="ECO:0007669"/>
    <property type="project" value="UniProtKB-UniRule"/>
</dbReference>
<dbReference type="EMBL" id="BLTE01000010">
    <property type="protein sequence ID" value="GFK94576.1"/>
    <property type="molecule type" value="Genomic_DNA"/>
</dbReference>
<evidence type="ECO:0000256" key="6">
    <source>
        <dbReference type="ARBA" id="ARBA00024731"/>
    </source>
</evidence>
<dbReference type="CDD" id="cd03713">
    <property type="entry name" value="EFG_mtEFG_C"/>
    <property type="match status" value="1"/>
</dbReference>
<evidence type="ECO:0000256" key="7">
    <source>
        <dbReference type="NCBIfam" id="TIGR00484"/>
    </source>
</evidence>
<keyword evidence="5" id="KW-0342">GTP-binding</keyword>
<dbReference type="SMART" id="SM00889">
    <property type="entry name" value="EFG_IV"/>
    <property type="match status" value="1"/>
</dbReference>
<dbReference type="Pfam" id="PF00009">
    <property type="entry name" value="GTP_EFTU"/>
    <property type="match status" value="1"/>
</dbReference>
<dbReference type="AlphaFoldDB" id="A0A6V8LXN8"/>
<dbReference type="GO" id="GO:0032790">
    <property type="term" value="P:ribosome disassembly"/>
    <property type="evidence" value="ECO:0007669"/>
    <property type="project" value="TreeGrafter"/>
</dbReference>
<evidence type="ECO:0000313" key="9">
    <source>
        <dbReference type="EMBL" id="GFK94576.1"/>
    </source>
</evidence>
<evidence type="ECO:0000313" key="10">
    <source>
        <dbReference type="Proteomes" id="UP000494245"/>
    </source>
</evidence>
<dbReference type="Proteomes" id="UP000494245">
    <property type="component" value="Unassembled WGS sequence"/>
</dbReference>
<dbReference type="InterPro" id="IPR027417">
    <property type="entry name" value="P-loop_NTPase"/>
</dbReference>
<dbReference type="SMART" id="SM00838">
    <property type="entry name" value="EFG_C"/>
    <property type="match status" value="1"/>
</dbReference>
<evidence type="ECO:0000259" key="8">
    <source>
        <dbReference type="PROSITE" id="PS51722"/>
    </source>
</evidence>
<dbReference type="SUPFAM" id="SSF54980">
    <property type="entry name" value="EF-G C-terminal domain-like"/>
    <property type="match status" value="2"/>
</dbReference>
<protein>
    <recommendedName>
        <fullName evidence="7">Elongation factor G</fullName>
    </recommendedName>
</protein>
<dbReference type="RefSeq" id="WP_173084784.1">
    <property type="nucleotide sequence ID" value="NZ_BLTE01000010.1"/>
</dbReference>
<dbReference type="Gene3D" id="3.40.50.300">
    <property type="entry name" value="P-loop containing nucleotide triphosphate hydrolases"/>
    <property type="match status" value="1"/>
</dbReference>
<dbReference type="Pfam" id="PF03764">
    <property type="entry name" value="EFG_IV"/>
    <property type="match status" value="1"/>
</dbReference>
<evidence type="ECO:0000256" key="1">
    <source>
        <dbReference type="ARBA" id="ARBA00005870"/>
    </source>
</evidence>
<dbReference type="NCBIfam" id="TIGR00484">
    <property type="entry name" value="EF-G"/>
    <property type="match status" value="1"/>
</dbReference>
<dbReference type="InterPro" id="IPR020568">
    <property type="entry name" value="Ribosomal_Su5_D2-typ_SF"/>
</dbReference>
<dbReference type="SUPFAM" id="SSF52540">
    <property type="entry name" value="P-loop containing nucleoside triphosphate hydrolases"/>
    <property type="match status" value="1"/>
</dbReference>
<dbReference type="InterPro" id="IPR041095">
    <property type="entry name" value="EFG_II"/>
</dbReference>
<dbReference type="Gene3D" id="3.30.70.240">
    <property type="match status" value="1"/>
</dbReference>
<dbReference type="InterPro" id="IPR009000">
    <property type="entry name" value="Transl_B-barrel_sf"/>
</dbReference>
<reference evidence="9 10" key="1">
    <citation type="submission" date="2020-04" db="EMBL/GenBank/DDBJ databases">
        <authorList>
            <consortium name="Desulfovibrio sp. FSS-1 genome sequencing consortium"/>
            <person name="Shimoshige H."/>
            <person name="Kobayashi H."/>
            <person name="Maekawa T."/>
        </authorList>
    </citation>
    <scope>NUCLEOTIDE SEQUENCE [LARGE SCALE GENOMIC DNA]</scope>
    <source>
        <strain evidence="9 10">SIID29052-01</strain>
    </source>
</reference>
<dbReference type="PANTHER" id="PTHR43261">
    <property type="entry name" value="TRANSLATION ELONGATION FACTOR G-RELATED"/>
    <property type="match status" value="1"/>
</dbReference>
<dbReference type="InterPro" id="IPR000640">
    <property type="entry name" value="EFG_V-like"/>
</dbReference>
<dbReference type="CDD" id="cd01886">
    <property type="entry name" value="EF-G"/>
    <property type="match status" value="1"/>
</dbReference>
<dbReference type="NCBIfam" id="TIGR00231">
    <property type="entry name" value="small_GTP"/>
    <property type="match status" value="1"/>
</dbReference>
<dbReference type="Gene3D" id="2.40.30.10">
    <property type="entry name" value="Translation factors"/>
    <property type="match status" value="1"/>
</dbReference>
<dbReference type="InterPro" id="IPR053905">
    <property type="entry name" value="EF-G-like_DII"/>
</dbReference>
<comment type="similarity">
    <text evidence="1">Belongs to the TRAFAC class translation factor GTPase superfamily. Classic translation factor GTPase family. EF-G/EF-2 subfamily.</text>
</comment>
<keyword evidence="2" id="KW-0547">Nucleotide-binding</keyword>
<keyword evidence="4" id="KW-0648">Protein biosynthesis</keyword>
<dbReference type="InterPro" id="IPR009022">
    <property type="entry name" value="EFG_III"/>
</dbReference>
<reference evidence="9 10" key="2">
    <citation type="submission" date="2020-05" db="EMBL/GenBank/DDBJ databases">
        <title>Draft genome sequence of Desulfovibrio sp. strainFSS-1.</title>
        <authorList>
            <person name="Shimoshige H."/>
            <person name="Kobayashi H."/>
            <person name="Maekawa T."/>
        </authorList>
    </citation>
    <scope>NUCLEOTIDE SEQUENCE [LARGE SCALE GENOMIC DNA]</scope>
    <source>
        <strain evidence="9 10">SIID29052-01</strain>
    </source>
</reference>
<comment type="caution">
    <text evidence="9">The sequence shown here is derived from an EMBL/GenBank/DDBJ whole genome shotgun (WGS) entry which is preliminary data.</text>
</comment>
<organism evidence="9 10">
    <name type="scientific">Fundidesulfovibrio magnetotacticus</name>
    <dbReference type="NCBI Taxonomy" id="2730080"/>
    <lineage>
        <taxon>Bacteria</taxon>
        <taxon>Pseudomonadati</taxon>
        <taxon>Thermodesulfobacteriota</taxon>
        <taxon>Desulfovibrionia</taxon>
        <taxon>Desulfovibrionales</taxon>
        <taxon>Desulfovibrionaceae</taxon>
        <taxon>Fundidesulfovibrio</taxon>
    </lineage>
</organism>
<dbReference type="FunFam" id="3.30.70.870:FF:000002">
    <property type="entry name" value="Translation elongation factor 2"/>
    <property type="match status" value="1"/>
</dbReference>
<keyword evidence="3 9" id="KW-0251">Elongation factor</keyword>
<dbReference type="InterPro" id="IPR035647">
    <property type="entry name" value="EFG_III/V"/>
</dbReference>
<dbReference type="PRINTS" id="PR00315">
    <property type="entry name" value="ELONGATNFCT"/>
</dbReference>
<dbReference type="PROSITE" id="PS51722">
    <property type="entry name" value="G_TR_2"/>
    <property type="match status" value="1"/>
</dbReference>
<dbReference type="GO" id="GO:0005525">
    <property type="term" value="F:GTP binding"/>
    <property type="evidence" value="ECO:0007669"/>
    <property type="project" value="UniProtKB-UniRule"/>
</dbReference>
<dbReference type="PANTHER" id="PTHR43261:SF1">
    <property type="entry name" value="RIBOSOME-RELEASING FACTOR 2, MITOCHONDRIAL"/>
    <property type="match status" value="1"/>
</dbReference>
<dbReference type="PROSITE" id="PS00301">
    <property type="entry name" value="G_TR_1"/>
    <property type="match status" value="1"/>
</dbReference>
<dbReference type="FunFam" id="3.30.70.240:FF:000001">
    <property type="entry name" value="Elongation factor G"/>
    <property type="match status" value="1"/>
</dbReference>
<dbReference type="CDD" id="cd16262">
    <property type="entry name" value="EFG_III"/>
    <property type="match status" value="1"/>
</dbReference>
<dbReference type="FunFam" id="3.40.50.300:FF:000029">
    <property type="entry name" value="Elongation factor G"/>
    <property type="match status" value="1"/>
</dbReference>
<evidence type="ECO:0000256" key="4">
    <source>
        <dbReference type="ARBA" id="ARBA00022917"/>
    </source>
</evidence>
<dbReference type="InterPro" id="IPR004540">
    <property type="entry name" value="Transl_elong_EFG/EF2"/>
</dbReference>
<keyword evidence="10" id="KW-1185">Reference proteome</keyword>
<accession>A0A6V8LXN8</accession>
<dbReference type="Pfam" id="PF00679">
    <property type="entry name" value="EFG_C"/>
    <property type="match status" value="1"/>
</dbReference>
<dbReference type="CDD" id="cd04088">
    <property type="entry name" value="EFG_mtEFG_II"/>
    <property type="match status" value="1"/>
</dbReference>
<dbReference type="InterPro" id="IPR005517">
    <property type="entry name" value="Transl_elong_EFG/EF2_IV"/>
</dbReference>
<feature type="domain" description="Tr-type G" evidence="8">
    <location>
        <begin position="13"/>
        <end position="284"/>
    </location>
</feature>
<evidence type="ECO:0000256" key="2">
    <source>
        <dbReference type="ARBA" id="ARBA00022741"/>
    </source>
</evidence>
<dbReference type="InterPro" id="IPR000795">
    <property type="entry name" value="T_Tr_GTP-bd_dom"/>
</dbReference>
<dbReference type="Gene3D" id="3.30.230.10">
    <property type="match status" value="1"/>
</dbReference>
<dbReference type="Pfam" id="PF22042">
    <property type="entry name" value="EF-G_D2"/>
    <property type="match status" value="1"/>
</dbReference>
<dbReference type="InterPro" id="IPR014721">
    <property type="entry name" value="Ribsml_uS5_D2-typ_fold_subgr"/>
</dbReference>
<evidence type="ECO:0000256" key="3">
    <source>
        <dbReference type="ARBA" id="ARBA00022768"/>
    </source>
</evidence>
<sequence length="679" mass="73494">MATHPPGSRKGIEALRNIGIIAHIDAGKTTLTERILFYAGKIHRMGEVHEGTATMDYLPEEQERGITITSACTTCFWDGRQVNIIDTPGHVDFTIEVERSLRVLDGAVGVFCAVAGVEPQSETVWRQSEHYRVPKLAFVNKMDRPGADFEAVLDSMRRRLGANPLPVQFPLGAGADFSGVADLITWEKITFPDGSPNREPLSAAEAAMADPWRVKLLETLAEHDDALMEAYLGGEDIPAANLRTVLRRACVARAVTPVLTGSALRNVGVQPVLDAVLDYLPSPLDIAPQVGVHAHTGKSVELPPDPKAPLSALVFKVIMEAGRKLALARVYSGTLAEGADALNATQGKVERLGRLFHLHASQKEPLAKAGPGEIVALAGMKLPRTGDTLCDKAHPVLLESISQYRPVISMALEPRNTEELDRLKEAVQRVLLEDPTLTLIHDEETGQLILSGMGELHLDVVLERIRREHGLSPRAGKPQVVCQETVTREARGEAEFHRELGGQKHYGQVTLSVAPLAREKGREIHVPMDAKAWPKAWLDAVAEGLEDGLNAGALQGFPVLDVSVRVESLGRLEGESSAVGYRMAASQALKTALGAAGPALLEPIMELEIAVPDDFVGDVIGLLGSKGAKIENLFDRGGQKVVQALTPMRRLFGFSTELRSATQGRAGMVLRFSRFDLLE</sequence>
<dbReference type="Gene3D" id="3.30.70.870">
    <property type="entry name" value="Elongation Factor G (Translational Gtpase), domain 3"/>
    <property type="match status" value="1"/>
</dbReference>
<proteinExistence type="inferred from homology"/>
<dbReference type="SUPFAM" id="SSF54211">
    <property type="entry name" value="Ribosomal protein S5 domain 2-like"/>
    <property type="match status" value="1"/>
</dbReference>
<name>A0A6V8LXN8_9BACT</name>
<dbReference type="GO" id="GO:0003924">
    <property type="term" value="F:GTPase activity"/>
    <property type="evidence" value="ECO:0007669"/>
    <property type="project" value="InterPro"/>
</dbReference>
<dbReference type="InterPro" id="IPR035649">
    <property type="entry name" value="EFG_V"/>
</dbReference>